<dbReference type="GO" id="GO:0016887">
    <property type="term" value="F:ATP hydrolysis activity"/>
    <property type="evidence" value="ECO:0007669"/>
    <property type="project" value="InterPro"/>
</dbReference>
<dbReference type="Gene3D" id="3.40.50.300">
    <property type="entry name" value="P-loop containing nucleotide triphosphate hydrolases"/>
    <property type="match status" value="1"/>
</dbReference>
<organism evidence="3 4">
    <name type="scientific">Cryoendolithus antarcticus</name>
    <dbReference type="NCBI Taxonomy" id="1507870"/>
    <lineage>
        <taxon>Eukaryota</taxon>
        <taxon>Fungi</taxon>
        <taxon>Dikarya</taxon>
        <taxon>Ascomycota</taxon>
        <taxon>Pezizomycotina</taxon>
        <taxon>Dothideomycetes</taxon>
        <taxon>Dothideomycetidae</taxon>
        <taxon>Cladosporiales</taxon>
        <taxon>Cladosporiaceae</taxon>
        <taxon>Cryoendolithus</taxon>
    </lineage>
</organism>
<feature type="region of interest" description="Disordered" evidence="1">
    <location>
        <begin position="1"/>
        <end position="36"/>
    </location>
</feature>
<evidence type="ECO:0000313" key="3">
    <source>
        <dbReference type="EMBL" id="OQN96064.1"/>
    </source>
</evidence>
<name>A0A1V8SA19_9PEZI</name>
<comment type="caution">
    <text evidence="3">The sequence shown here is derived from an EMBL/GenBank/DDBJ whole genome shotgun (WGS) entry which is preliminary data.</text>
</comment>
<dbReference type="AlphaFoldDB" id="A0A1V8SA19"/>
<evidence type="ECO:0000259" key="2">
    <source>
        <dbReference type="Pfam" id="PF00004"/>
    </source>
</evidence>
<gene>
    <name evidence="3" type="ORF">B0A48_17864</name>
</gene>
<protein>
    <recommendedName>
        <fullName evidence="2">ATPase AAA-type core domain-containing protein</fullName>
    </recommendedName>
</protein>
<dbReference type="STRING" id="1507870.A0A1V8SA19"/>
<dbReference type="InterPro" id="IPR003959">
    <property type="entry name" value="ATPase_AAA_core"/>
</dbReference>
<sequence length="566" mass="63698">MAGSESDPDHDSRDNKELANVGHDEISVEQTPASSTAVTNLKASRMGDDLLDSHAGPWSDTAGVMQRLVATVKRSDTQFDVSSRDIDIMTSQVDALISILTDLIPKASLDLGPADDVYGYSESSRLRHRRSSPGELGTYPYMRHGNGMYDTPGKYAYGFGDTAVAPPGASKDDKPKYKTRPNLNHMDWTEWEASRWPVRRKDDYAAVDILCEEPRPWSAVSQRPEGGWLYRKGDGHFGTTTRVYSTRVESQVVVDFQRGIEAQTDWGPTRADNSLREPISGELLDGTEQMERNHLWNKRCSDDLMATERKKWARWNKGEENPDGDDLLLLPERVIAYILRSRTWACLRLGKDDRGKAYHIEIEEQQDAWTDLEIPTGHKNIVQSLIQSHFVKNKSKETHFDIVRDKGKGVILLLHGVPGVGKTATAEGVAASTGKPLLPITCGDLGLTPKEVETTLENGFQLAQAWDCDIERNALVSVFLRALEYYEGILFFTTNRVGAIDEAFKSRIHVQLYYSSLSWPVTEKIWRQHIRRAQEGLLKIECDVNELLHFAHELFDNQVGSHDKMA</sequence>
<dbReference type="InParanoid" id="A0A1V8SA19"/>
<dbReference type="Proteomes" id="UP000192596">
    <property type="component" value="Unassembled WGS sequence"/>
</dbReference>
<keyword evidence="4" id="KW-1185">Reference proteome</keyword>
<dbReference type="EMBL" id="NAJO01000073">
    <property type="protein sequence ID" value="OQN96064.1"/>
    <property type="molecule type" value="Genomic_DNA"/>
</dbReference>
<evidence type="ECO:0000313" key="4">
    <source>
        <dbReference type="Proteomes" id="UP000192596"/>
    </source>
</evidence>
<dbReference type="Pfam" id="PF00004">
    <property type="entry name" value="AAA"/>
    <property type="match status" value="1"/>
</dbReference>
<feature type="domain" description="ATPase AAA-type core" evidence="2">
    <location>
        <begin position="412"/>
        <end position="513"/>
    </location>
</feature>
<proteinExistence type="predicted"/>
<accession>A0A1V8SA19</accession>
<feature type="compositionally biased region" description="Basic and acidic residues" evidence="1">
    <location>
        <begin position="7"/>
        <end position="26"/>
    </location>
</feature>
<dbReference type="GO" id="GO:0005524">
    <property type="term" value="F:ATP binding"/>
    <property type="evidence" value="ECO:0007669"/>
    <property type="project" value="InterPro"/>
</dbReference>
<dbReference type="OrthoDB" id="10042665at2759"/>
<dbReference type="InterPro" id="IPR027417">
    <property type="entry name" value="P-loop_NTPase"/>
</dbReference>
<dbReference type="SUPFAM" id="SSF52540">
    <property type="entry name" value="P-loop containing nucleoside triphosphate hydrolases"/>
    <property type="match status" value="1"/>
</dbReference>
<dbReference type="PANTHER" id="PTHR46411">
    <property type="entry name" value="FAMILY ATPASE, PUTATIVE-RELATED"/>
    <property type="match status" value="1"/>
</dbReference>
<reference evidence="4" key="1">
    <citation type="submission" date="2017-03" db="EMBL/GenBank/DDBJ databases">
        <title>Genomes of endolithic fungi from Antarctica.</title>
        <authorList>
            <person name="Coleine C."/>
            <person name="Masonjones S."/>
            <person name="Stajich J.E."/>
        </authorList>
    </citation>
    <scope>NUCLEOTIDE SEQUENCE [LARGE SCALE GENOMIC DNA]</scope>
    <source>
        <strain evidence="4">CCFEE 5527</strain>
    </source>
</reference>
<evidence type="ECO:0000256" key="1">
    <source>
        <dbReference type="SAM" id="MobiDB-lite"/>
    </source>
</evidence>
<dbReference type="PANTHER" id="PTHR46411:SF2">
    <property type="entry name" value="AAA+ ATPASE DOMAIN-CONTAINING PROTEIN"/>
    <property type="match status" value="1"/>
</dbReference>